<reference evidence="4 5" key="1">
    <citation type="submission" date="2020-07" db="EMBL/GenBank/DDBJ databases">
        <title>Sequencing the genomes of 1000 actinobacteria strains.</title>
        <authorList>
            <person name="Klenk H.-P."/>
        </authorList>
    </citation>
    <scope>NUCLEOTIDE SEQUENCE [LARGE SCALE GENOMIC DNA]</scope>
    <source>
        <strain evidence="4 5">DSM 15475</strain>
    </source>
</reference>
<dbReference type="InterPro" id="IPR050228">
    <property type="entry name" value="Carboxylesterase_BioH"/>
</dbReference>
<feature type="active site" description="Charge relay system" evidence="1">
    <location>
        <position position="230"/>
    </location>
</feature>
<dbReference type="Proteomes" id="UP000535437">
    <property type="component" value="Unassembled WGS sequence"/>
</dbReference>
<feature type="domain" description="Serine aminopeptidase S33" evidence="3">
    <location>
        <begin position="27"/>
        <end position="235"/>
    </location>
</feature>
<protein>
    <submittedName>
        <fullName evidence="4">Carboxylesterase</fullName>
        <ecNumber evidence="4">3.1.1.1</ecNumber>
    </submittedName>
</protein>
<keyword evidence="4" id="KW-0378">Hydrolase</keyword>
<dbReference type="Gene3D" id="3.40.50.1820">
    <property type="entry name" value="alpha/beta hydrolase"/>
    <property type="match status" value="1"/>
</dbReference>
<organism evidence="4 5">
    <name type="scientific">Nesterenkonia xinjiangensis</name>
    <dbReference type="NCBI Taxonomy" id="225327"/>
    <lineage>
        <taxon>Bacteria</taxon>
        <taxon>Bacillati</taxon>
        <taxon>Actinomycetota</taxon>
        <taxon>Actinomycetes</taxon>
        <taxon>Micrococcales</taxon>
        <taxon>Micrococcaceae</taxon>
        <taxon>Nesterenkonia</taxon>
    </lineage>
</organism>
<keyword evidence="5" id="KW-1185">Reference proteome</keyword>
<evidence type="ECO:0000256" key="1">
    <source>
        <dbReference type="PIRSR" id="PIRSR017388-1"/>
    </source>
</evidence>
<dbReference type="PIRSF" id="PIRSF017388">
    <property type="entry name" value="Esterase_lipase"/>
    <property type="match status" value="1"/>
</dbReference>
<dbReference type="InterPro" id="IPR012354">
    <property type="entry name" value="Esterase_lipase"/>
</dbReference>
<feature type="binding site" evidence="2">
    <location>
        <position position="102"/>
    </location>
    <ligand>
        <name>substrate</name>
    </ligand>
</feature>
<name>A0A7Z0GP00_9MICC</name>
<feature type="binding site" evidence="2">
    <location>
        <position position="33"/>
    </location>
    <ligand>
        <name>substrate</name>
    </ligand>
</feature>
<comment type="caution">
    <text evidence="4">The sequence shown here is derived from an EMBL/GenBank/DDBJ whole genome shotgun (WGS) entry which is preliminary data.</text>
</comment>
<gene>
    <name evidence="4" type="ORF">HNR09_002649</name>
</gene>
<dbReference type="PANTHER" id="PTHR43194">
    <property type="entry name" value="HYDROLASE ALPHA/BETA FOLD FAMILY"/>
    <property type="match status" value="1"/>
</dbReference>
<dbReference type="AlphaFoldDB" id="A0A7Z0GP00"/>
<accession>A0A7Z0GP00</accession>
<proteinExistence type="predicted"/>
<dbReference type="SUPFAM" id="SSF53474">
    <property type="entry name" value="alpha/beta-Hydrolases"/>
    <property type="match status" value="1"/>
</dbReference>
<dbReference type="PANTHER" id="PTHR43194:SF5">
    <property type="entry name" value="PIMELOYL-[ACYL-CARRIER PROTEIN] METHYL ESTER ESTERASE"/>
    <property type="match status" value="1"/>
</dbReference>
<evidence type="ECO:0000313" key="5">
    <source>
        <dbReference type="Proteomes" id="UP000535437"/>
    </source>
</evidence>
<feature type="active site" description="Nucleophile" evidence="1">
    <location>
        <position position="101"/>
    </location>
</feature>
<evidence type="ECO:0000313" key="4">
    <source>
        <dbReference type="EMBL" id="NYJ79238.1"/>
    </source>
</evidence>
<evidence type="ECO:0000259" key="3">
    <source>
        <dbReference type="Pfam" id="PF12146"/>
    </source>
</evidence>
<dbReference type="EMBL" id="JACCFY010000001">
    <property type="protein sequence ID" value="NYJ79238.1"/>
    <property type="molecule type" value="Genomic_DNA"/>
</dbReference>
<dbReference type="RefSeq" id="WP_179542485.1">
    <property type="nucleotide sequence ID" value="NZ_BAAALL010000001.1"/>
</dbReference>
<sequence>MPHRTLDAPTVHQASRGPVPAPGMPGVLLLHGFTSTPASMAPVAGVIRDAGCAVHVPMLPGHGTRWQDLNTTSAEQILRAALAGWDRLAARRREVAVVGLSMGGALALHVAARRSPSAVVAINPCLRLKPFQLTLARLLGGVLPSTTPVGGDIARPGTVEEAYDRTPVRAVATLGRLIAQVRGELDDVRAPVLLLRSARDNVLPRSSADTLVNNMDPGQLTEVVLERSLHVATLDHDADAVGWRTLEFLRDAARSGEPQAGP</sequence>
<evidence type="ECO:0000256" key="2">
    <source>
        <dbReference type="PIRSR" id="PIRSR017388-2"/>
    </source>
</evidence>
<dbReference type="InterPro" id="IPR029058">
    <property type="entry name" value="AB_hydrolase_fold"/>
</dbReference>
<feature type="active site" description="Charge relay system" evidence="1">
    <location>
        <position position="200"/>
    </location>
</feature>
<dbReference type="InterPro" id="IPR022742">
    <property type="entry name" value="Hydrolase_4"/>
</dbReference>
<dbReference type="Pfam" id="PF12146">
    <property type="entry name" value="Hydrolase_4"/>
    <property type="match status" value="1"/>
</dbReference>
<dbReference type="EC" id="3.1.1.1" evidence="4"/>
<dbReference type="GO" id="GO:0106435">
    <property type="term" value="F:carboxylesterase activity"/>
    <property type="evidence" value="ECO:0007669"/>
    <property type="project" value="UniProtKB-EC"/>
</dbReference>